<evidence type="ECO:0000313" key="1">
    <source>
        <dbReference type="EMBL" id="CAG8608667.1"/>
    </source>
</evidence>
<feature type="non-terminal residue" evidence="1">
    <location>
        <position position="93"/>
    </location>
</feature>
<keyword evidence="2" id="KW-1185">Reference proteome</keyword>
<protein>
    <submittedName>
        <fullName evidence="1">9606_t:CDS:1</fullName>
    </submittedName>
</protein>
<sequence>MNEQYNDQESDIGTLIDKEDVWMNSNQINEAITGAKRIEARKYYRMTTKKETKTTFLEGTITELIKQMQELAANYTKLITMMTFQAGPRMRNR</sequence>
<dbReference type="EMBL" id="CAJVPV010006682">
    <property type="protein sequence ID" value="CAG8608667.1"/>
    <property type="molecule type" value="Genomic_DNA"/>
</dbReference>
<evidence type="ECO:0000313" key="2">
    <source>
        <dbReference type="Proteomes" id="UP000789342"/>
    </source>
</evidence>
<accession>A0A9N9CQW6</accession>
<dbReference type="Proteomes" id="UP000789342">
    <property type="component" value="Unassembled WGS sequence"/>
</dbReference>
<dbReference type="AlphaFoldDB" id="A0A9N9CQW6"/>
<comment type="caution">
    <text evidence="1">The sequence shown here is derived from an EMBL/GenBank/DDBJ whole genome shotgun (WGS) entry which is preliminary data.</text>
</comment>
<gene>
    <name evidence="1" type="ORF">AMORRO_LOCUS8116</name>
</gene>
<proteinExistence type="predicted"/>
<organism evidence="1 2">
    <name type="scientific">Acaulospora morrowiae</name>
    <dbReference type="NCBI Taxonomy" id="94023"/>
    <lineage>
        <taxon>Eukaryota</taxon>
        <taxon>Fungi</taxon>
        <taxon>Fungi incertae sedis</taxon>
        <taxon>Mucoromycota</taxon>
        <taxon>Glomeromycotina</taxon>
        <taxon>Glomeromycetes</taxon>
        <taxon>Diversisporales</taxon>
        <taxon>Acaulosporaceae</taxon>
        <taxon>Acaulospora</taxon>
    </lineage>
</organism>
<name>A0A9N9CQW6_9GLOM</name>
<reference evidence="1" key="1">
    <citation type="submission" date="2021-06" db="EMBL/GenBank/DDBJ databases">
        <authorList>
            <person name="Kallberg Y."/>
            <person name="Tangrot J."/>
            <person name="Rosling A."/>
        </authorList>
    </citation>
    <scope>NUCLEOTIDE SEQUENCE</scope>
    <source>
        <strain evidence="1">CL551</strain>
    </source>
</reference>